<dbReference type="Proteomes" id="UP000824540">
    <property type="component" value="Unassembled WGS sequence"/>
</dbReference>
<gene>
    <name evidence="1" type="ORF">JZ751_021426</name>
</gene>
<comment type="caution">
    <text evidence="1">The sequence shown here is derived from an EMBL/GenBank/DDBJ whole genome shotgun (WGS) entry which is preliminary data.</text>
</comment>
<organism evidence="1 2">
    <name type="scientific">Albula glossodonta</name>
    <name type="common">roundjaw bonefish</name>
    <dbReference type="NCBI Taxonomy" id="121402"/>
    <lineage>
        <taxon>Eukaryota</taxon>
        <taxon>Metazoa</taxon>
        <taxon>Chordata</taxon>
        <taxon>Craniata</taxon>
        <taxon>Vertebrata</taxon>
        <taxon>Euteleostomi</taxon>
        <taxon>Actinopterygii</taxon>
        <taxon>Neopterygii</taxon>
        <taxon>Teleostei</taxon>
        <taxon>Albuliformes</taxon>
        <taxon>Albulidae</taxon>
        <taxon>Albula</taxon>
    </lineage>
</organism>
<proteinExistence type="predicted"/>
<dbReference type="AlphaFoldDB" id="A0A8T2MRF0"/>
<name>A0A8T2MRF0_9TELE</name>
<accession>A0A8T2MRF0</accession>
<evidence type="ECO:0000313" key="2">
    <source>
        <dbReference type="Proteomes" id="UP000824540"/>
    </source>
</evidence>
<dbReference type="EMBL" id="JAFBMS010000413">
    <property type="protein sequence ID" value="KAG9330969.1"/>
    <property type="molecule type" value="Genomic_DNA"/>
</dbReference>
<evidence type="ECO:0000313" key="1">
    <source>
        <dbReference type="EMBL" id="KAG9330969.1"/>
    </source>
</evidence>
<protein>
    <submittedName>
        <fullName evidence="1">Uncharacterized protein</fullName>
    </submittedName>
</protein>
<reference evidence="1" key="1">
    <citation type="thesis" date="2021" institute="BYU ScholarsArchive" country="Provo, UT, USA">
        <title>Applications of and Algorithms for Genome Assembly and Genomic Analyses with an Emphasis on Marine Teleosts.</title>
        <authorList>
            <person name="Pickett B.D."/>
        </authorList>
    </citation>
    <scope>NUCLEOTIDE SEQUENCE</scope>
    <source>
        <strain evidence="1">HI-2016</strain>
    </source>
</reference>
<sequence length="59" mass="6700">MPTLTMTVLLHCSTLTIKWTKHIRGDAPNLCFSHTKLIPATLQSPKHHPKLLICQLLTR</sequence>
<keyword evidence="2" id="KW-1185">Reference proteome</keyword>